<evidence type="ECO:0000313" key="10">
    <source>
        <dbReference type="Proteomes" id="UP000654075"/>
    </source>
</evidence>
<proteinExistence type="inferred from homology"/>
<evidence type="ECO:0000256" key="3">
    <source>
        <dbReference type="ARBA" id="ARBA00022801"/>
    </source>
</evidence>
<dbReference type="GO" id="GO:0004620">
    <property type="term" value="F:phospholipase activity"/>
    <property type="evidence" value="ECO:0007669"/>
    <property type="project" value="InterPro"/>
</dbReference>
<keyword evidence="5 7" id="KW-0443">Lipid metabolism</keyword>
<gene>
    <name evidence="9" type="ORF">PGLA1383_LOCUS14786</name>
</gene>
<comment type="function">
    <text evidence="7">Putative phospholipase.</text>
</comment>
<protein>
    <recommendedName>
        <fullName evidence="7">Phospholipase B-like</fullName>
        <ecNumber evidence="7">3.1.1.-</ecNumber>
    </recommendedName>
</protein>
<keyword evidence="10" id="KW-1185">Reference proteome</keyword>
<keyword evidence="6" id="KW-0325">Glycoprotein</keyword>
<evidence type="ECO:0000256" key="7">
    <source>
        <dbReference type="RuleBase" id="RU364138"/>
    </source>
</evidence>
<evidence type="ECO:0000256" key="6">
    <source>
        <dbReference type="ARBA" id="ARBA00023180"/>
    </source>
</evidence>
<evidence type="ECO:0000256" key="1">
    <source>
        <dbReference type="ARBA" id="ARBA00007835"/>
    </source>
</evidence>
<evidence type="ECO:0000256" key="4">
    <source>
        <dbReference type="ARBA" id="ARBA00022963"/>
    </source>
</evidence>
<evidence type="ECO:0000313" key="9">
    <source>
        <dbReference type="EMBL" id="CAE8596321.1"/>
    </source>
</evidence>
<dbReference type="InterPro" id="IPR007000">
    <property type="entry name" value="PLipase_B-like"/>
</dbReference>
<dbReference type="GO" id="GO:0005576">
    <property type="term" value="C:extracellular region"/>
    <property type="evidence" value="ECO:0007669"/>
    <property type="project" value="TreeGrafter"/>
</dbReference>
<evidence type="ECO:0000256" key="5">
    <source>
        <dbReference type="ARBA" id="ARBA00023098"/>
    </source>
</evidence>
<keyword evidence="3 7" id="KW-0378">Hydrolase</keyword>
<keyword evidence="2" id="KW-0732">Signal</keyword>
<dbReference type="EC" id="3.1.1.-" evidence="7"/>
<dbReference type="PANTHER" id="PTHR12370:SF3">
    <property type="entry name" value="PHOSPHOLIPASE B-LIKE 2-RELATED"/>
    <property type="match status" value="1"/>
</dbReference>
<dbReference type="PANTHER" id="PTHR12370">
    <property type="entry name" value="PHOSPHOLIPASE B-RELATED"/>
    <property type="match status" value="1"/>
</dbReference>
<evidence type="ECO:0000256" key="2">
    <source>
        <dbReference type="ARBA" id="ARBA00022729"/>
    </source>
</evidence>
<sequence>MIFADTSSKVQTPEGMRSEMRLNRWPQETALSAEELTPDHAIAARGDLTEENPSPSGAVDAKVTSSCLVKRLWCDAVSGTTTDDQTPFRWTDASGKDLYLGQPHDGQHDLWNFACCRCC</sequence>
<dbReference type="Pfam" id="PF04916">
    <property type="entry name" value="Phospholip_B"/>
    <property type="match status" value="1"/>
</dbReference>
<comment type="similarity">
    <text evidence="1 7">Belongs to the phospholipase B-like family.</text>
</comment>
<organism evidence="9 10">
    <name type="scientific">Polarella glacialis</name>
    <name type="common">Dinoflagellate</name>
    <dbReference type="NCBI Taxonomy" id="89957"/>
    <lineage>
        <taxon>Eukaryota</taxon>
        <taxon>Sar</taxon>
        <taxon>Alveolata</taxon>
        <taxon>Dinophyceae</taxon>
        <taxon>Suessiales</taxon>
        <taxon>Suessiaceae</taxon>
        <taxon>Polarella</taxon>
    </lineage>
</organism>
<dbReference type="AlphaFoldDB" id="A0A813E2X4"/>
<dbReference type="EMBL" id="CAJNNV010008514">
    <property type="protein sequence ID" value="CAE8596321.1"/>
    <property type="molecule type" value="Genomic_DNA"/>
</dbReference>
<keyword evidence="4 7" id="KW-0442">Lipid degradation</keyword>
<dbReference type="OrthoDB" id="423987at2759"/>
<evidence type="ECO:0000256" key="8">
    <source>
        <dbReference type="SAM" id="MobiDB-lite"/>
    </source>
</evidence>
<accession>A0A813E2X4</accession>
<dbReference type="Gene3D" id="3.60.60.30">
    <property type="match status" value="1"/>
</dbReference>
<feature type="compositionally biased region" description="Polar residues" evidence="8">
    <location>
        <begin position="1"/>
        <end position="11"/>
    </location>
</feature>
<comment type="caution">
    <text evidence="9">The sequence shown here is derived from an EMBL/GenBank/DDBJ whole genome shotgun (WGS) entry which is preliminary data.</text>
</comment>
<name>A0A813E2X4_POLGL</name>
<dbReference type="Proteomes" id="UP000654075">
    <property type="component" value="Unassembled WGS sequence"/>
</dbReference>
<feature type="region of interest" description="Disordered" evidence="8">
    <location>
        <begin position="1"/>
        <end position="23"/>
    </location>
</feature>
<reference evidence="9" key="1">
    <citation type="submission" date="2021-02" db="EMBL/GenBank/DDBJ databases">
        <authorList>
            <person name="Dougan E. K."/>
            <person name="Rhodes N."/>
            <person name="Thang M."/>
            <person name="Chan C."/>
        </authorList>
    </citation>
    <scope>NUCLEOTIDE SEQUENCE</scope>
</reference>
<dbReference type="GO" id="GO:0009395">
    <property type="term" value="P:phospholipid catabolic process"/>
    <property type="evidence" value="ECO:0007669"/>
    <property type="project" value="TreeGrafter"/>
</dbReference>